<feature type="binding site" evidence="16">
    <location>
        <begin position="26"/>
        <end position="33"/>
    </location>
    <ligand>
        <name>ATP</name>
        <dbReference type="ChEBI" id="CHEBI:30616"/>
    </ligand>
</feature>
<feature type="binding site" evidence="15">
    <location>
        <position position="877"/>
    </location>
    <ligand>
        <name>Mg(2+)</name>
        <dbReference type="ChEBI" id="CHEBI:18420"/>
    </ligand>
</feature>
<keyword evidence="12 15" id="KW-0413">Isomerase</keyword>
<comment type="catalytic activity">
    <reaction evidence="13 15">
        <text>Couples ATP hydrolysis with the unwinding of duplex DNA by translocating in the 3'-5' direction.</text>
        <dbReference type="EC" id="5.6.2.4"/>
    </reaction>
</comment>
<keyword evidence="9 15" id="KW-0460">Magnesium</keyword>
<feature type="binding site" evidence="15">
    <location>
        <position position="1026"/>
    </location>
    <ligand>
        <name>Mg(2+)</name>
        <dbReference type="ChEBI" id="CHEBI:18420"/>
    </ligand>
</feature>
<comment type="catalytic activity">
    <reaction evidence="15">
        <text>Exonucleolytic cleavage (in the presence of ATP) in either 5'- to 3'- or 3'- to 5'-direction to yield 5'-phosphooligonucleotides.</text>
        <dbReference type="EC" id="3.1.11.5"/>
    </reaction>
</comment>
<evidence type="ECO:0000256" key="2">
    <source>
        <dbReference type="ARBA" id="ARBA00022723"/>
    </source>
</evidence>
<dbReference type="Gene3D" id="3.40.50.300">
    <property type="entry name" value="P-loop containing nucleotide triphosphate hydrolases"/>
    <property type="match status" value="3"/>
</dbReference>
<comment type="catalytic activity">
    <reaction evidence="14 15">
        <text>ATP + H2O = ADP + phosphate + H(+)</text>
        <dbReference type="Rhea" id="RHEA:13065"/>
        <dbReference type="ChEBI" id="CHEBI:15377"/>
        <dbReference type="ChEBI" id="CHEBI:15378"/>
        <dbReference type="ChEBI" id="CHEBI:30616"/>
        <dbReference type="ChEBI" id="CHEBI:43474"/>
        <dbReference type="ChEBI" id="CHEBI:456216"/>
        <dbReference type="EC" id="5.6.2.4"/>
    </reaction>
</comment>
<feature type="domain" description="UvrD-like helicase ATP-binding" evidence="18">
    <location>
        <begin position="5"/>
        <end position="338"/>
    </location>
</feature>
<dbReference type="Pfam" id="PF13361">
    <property type="entry name" value="UvrD_C"/>
    <property type="match status" value="1"/>
</dbReference>
<accession>A0ABX0GZ42</accession>
<feature type="active site" description="For nuclease activity" evidence="15">
    <location>
        <position position="1026"/>
    </location>
</feature>
<evidence type="ECO:0000256" key="5">
    <source>
        <dbReference type="ARBA" id="ARBA00022801"/>
    </source>
</evidence>
<protein>
    <recommendedName>
        <fullName evidence="15">RecBCD enzyme subunit RecB</fullName>
        <ecNumber evidence="15">3.1.11.5</ecNumber>
        <ecNumber evidence="15">5.6.2.4</ecNumber>
    </recommendedName>
    <alternativeName>
        <fullName evidence="15">DNA 3'-5' helicase subunit RecB</fullName>
    </alternativeName>
    <alternativeName>
        <fullName evidence="15">Exonuclease V subunit RecB</fullName>
        <shortName evidence="15">ExoV subunit RecB</shortName>
    </alternativeName>
    <alternativeName>
        <fullName evidence="15">Helicase/nuclease RecBCD subunit RecB</fullName>
    </alternativeName>
</protein>
<dbReference type="InterPro" id="IPR004586">
    <property type="entry name" value="RecB"/>
</dbReference>
<dbReference type="Gene3D" id="3.90.320.10">
    <property type="match status" value="1"/>
</dbReference>
<reference evidence="20 21" key="1">
    <citation type="submission" date="2020-03" db="EMBL/GenBank/DDBJ databases">
        <title>Two novel Motilibacter sp.</title>
        <authorList>
            <person name="Liu S."/>
        </authorList>
    </citation>
    <scope>NUCLEOTIDE SEQUENCE [LARGE SCALE GENOMIC DNA]</scope>
    <source>
        <strain evidence="20 21">E257</strain>
    </source>
</reference>
<comment type="cofactor">
    <cofactor evidence="15">
        <name>Mg(2+)</name>
        <dbReference type="ChEBI" id="CHEBI:18420"/>
    </cofactor>
    <text evidence="15">Binds 1 Mg(2+) ion per subunit.</text>
</comment>
<comment type="domain">
    <text evidence="15">The C-terminal domain has nuclease activity and interacts with RecD. It interacts with RecA, facilitating its loading onto ssDNA.</text>
</comment>
<keyword evidence="1 15" id="KW-0540">Nuclease</keyword>
<evidence type="ECO:0000256" key="8">
    <source>
        <dbReference type="ARBA" id="ARBA00022840"/>
    </source>
</evidence>
<dbReference type="EMBL" id="JAANNP010000063">
    <property type="protein sequence ID" value="NHC15863.1"/>
    <property type="molecule type" value="Genomic_DNA"/>
</dbReference>
<dbReference type="InterPro" id="IPR011604">
    <property type="entry name" value="PDDEXK-like_dom_sf"/>
</dbReference>
<dbReference type="CDD" id="cd22352">
    <property type="entry name" value="RecB_C-like"/>
    <property type="match status" value="1"/>
</dbReference>
<dbReference type="InterPro" id="IPR014017">
    <property type="entry name" value="DNA_helicase_UvrD-like_C"/>
</dbReference>
<gene>
    <name evidence="15" type="primary">recB</name>
    <name evidence="20" type="ORF">G9H71_18945</name>
</gene>
<dbReference type="HAMAP" id="MF_01485">
    <property type="entry name" value="RecB"/>
    <property type="match status" value="1"/>
</dbReference>
<dbReference type="RefSeq" id="WP_166284351.1">
    <property type="nucleotide sequence ID" value="NZ_JAANNP010000063.1"/>
</dbReference>
<evidence type="ECO:0000256" key="10">
    <source>
        <dbReference type="ARBA" id="ARBA00023125"/>
    </source>
</evidence>
<dbReference type="PROSITE" id="PS51217">
    <property type="entry name" value="UVRD_HELICASE_CTER"/>
    <property type="match status" value="1"/>
</dbReference>
<dbReference type="InterPro" id="IPR000212">
    <property type="entry name" value="DNA_helicase_UvrD/REP"/>
</dbReference>
<dbReference type="InterPro" id="IPR038726">
    <property type="entry name" value="PDDEXK_AddAB-type"/>
</dbReference>
<keyword evidence="21" id="KW-1185">Reference proteome</keyword>
<dbReference type="InterPro" id="IPR011335">
    <property type="entry name" value="Restrct_endonuc-II-like"/>
</dbReference>
<evidence type="ECO:0000313" key="20">
    <source>
        <dbReference type="EMBL" id="NHC15863.1"/>
    </source>
</evidence>
<evidence type="ECO:0000259" key="18">
    <source>
        <dbReference type="PROSITE" id="PS51198"/>
    </source>
</evidence>
<keyword evidence="8 15" id="KW-0067">ATP-binding</keyword>
<comment type="subunit">
    <text evidence="15">Heterotrimer of RecB, RecC and RecD. All subunits contribute to DNA-binding. Interacts with RecA.</text>
</comment>
<dbReference type="Gene3D" id="1.10.486.10">
    <property type="entry name" value="PCRA, domain 4"/>
    <property type="match status" value="1"/>
</dbReference>
<evidence type="ECO:0000256" key="3">
    <source>
        <dbReference type="ARBA" id="ARBA00022741"/>
    </source>
</evidence>
<dbReference type="EC" id="5.6.2.4" evidence="15"/>
<evidence type="ECO:0000256" key="6">
    <source>
        <dbReference type="ARBA" id="ARBA00022806"/>
    </source>
</evidence>
<keyword evidence="6 15" id="KW-0347">Helicase</keyword>
<dbReference type="InterPro" id="IPR014016">
    <property type="entry name" value="UvrD-like_ATP-bd"/>
</dbReference>
<evidence type="ECO:0000256" key="15">
    <source>
        <dbReference type="HAMAP-Rule" id="MF_01485"/>
    </source>
</evidence>
<name>A0ABX0GZ42_9ACTN</name>
<comment type="miscellaneous">
    <text evidence="15">In the RecBCD complex, RecB has a slow 3'-5' helicase, an exonuclease activity and loads RecA onto ssDNA, RecD has a fast 5'-3' helicase activity, while RecC stimulates the ATPase and processivity of the RecB helicase and contributes to recognition of the Chi site.</text>
</comment>
<dbReference type="SUPFAM" id="SSF52540">
    <property type="entry name" value="P-loop containing nucleoside triphosphate hydrolases"/>
    <property type="match status" value="1"/>
</dbReference>
<keyword evidence="11 15" id="KW-0234">DNA repair</keyword>
<dbReference type="PROSITE" id="PS51198">
    <property type="entry name" value="UVRD_HELICASE_ATP_BIND"/>
    <property type="match status" value="1"/>
</dbReference>
<feature type="domain" description="UvrD-like helicase C-terminal" evidence="19">
    <location>
        <begin position="365"/>
        <end position="632"/>
    </location>
</feature>
<evidence type="ECO:0000256" key="13">
    <source>
        <dbReference type="ARBA" id="ARBA00034617"/>
    </source>
</evidence>
<keyword evidence="4 15" id="KW-0227">DNA damage</keyword>
<evidence type="ECO:0000256" key="17">
    <source>
        <dbReference type="SAM" id="MobiDB-lite"/>
    </source>
</evidence>
<dbReference type="SUPFAM" id="SSF52980">
    <property type="entry name" value="Restriction endonuclease-like"/>
    <property type="match status" value="1"/>
</dbReference>
<feature type="region of interest" description="Nuclease activity, interacts with RecD and RecA" evidence="15">
    <location>
        <begin position="798"/>
        <end position="1140"/>
    </location>
</feature>
<keyword evidence="2 15" id="KW-0479">Metal-binding</keyword>
<feature type="region of interest" description="DNA-binding and helicase activity, interacts with RecC" evidence="15">
    <location>
        <begin position="1"/>
        <end position="761"/>
    </location>
</feature>
<evidence type="ECO:0000256" key="14">
    <source>
        <dbReference type="ARBA" id="ARBA00048988"/>
    </source>
</evidence>
<evidence type="ECO:0000256" key="7">
    <source>
        <dbReference type="ARBA" id="ARBA00022839"/>
    </source>
</evidence>
<comment type="domain">
    <text evidence="15">The N-terminal DNA-binding domain is a ssDNA-dependent ATPase and has ATP-dependent 3'-5' helicase function. This domain interacts with RecC.</text>
</comment>
<feature type="region of interest" description="Disordered" evidence="17">
    <location>
        <begin position="814"/>
        <end position="845"/>
    </location>
</feature>
<evidence type="ECO:0000256" key="11">
    <source>
        <dbReference type="ARBA" id="ARBA00023204"/>
    </source>
</evidence>
<keyword evidence="10 15" id="KW-0238">DNA-binding</keyword>
<evidence type="ECO:0000256" key="1">
    <source>
        <dbReference type="ARBA" id="ARBA00022722"/>
    </source>
</evidence>
<keyword evidence="3 15" id="KW-0547">Nucleotide-binding</keyword>
<organism evidence="20 21">
    <name type="scientific">Motilibacter deserti</name>
    <dbReference type="NCBI Taxonomy" id="2714956"/>
    <lineage>
        <taxon>Bacteria</taxon>
        <taxon>Bacillati</taxon>
        <taxon>Actinomycetota</taxon>
        <taxon>Actinomycetes</taxon>
        <taxon>Motilibacterales</taxon>
        <taxon>Motilibacteraceae</taxon>
        <taxon>Motilibacter</taxon>
    </lineage>
</organism>
<comment type="caution">
    <text evidence="20">The sequence shown here is derived from an EMBL/GenBank/DDBJ whole genome shotgun (WGS) entry which is preliminary data.</text>
</comment>
<evidence type="ECO:0000259" key="19">
    <source>
        <dbReference type="PROSITE" id="PS51217"/>
    </source>
</evidence>
<dbReference type="Pfam" id="PF00580">
    <property type="entry name" value="UvrD-helicase"/>
    <property type="match status" value="1"/>
</dbReference>
<dbReference type="EC" id="3.1.11.5" evidence="15"/>
<keyword evidence="7 15" id="KW-0269">Exonuclease</keyword>
<dbReference type="Pfam" id="PF12705">
    <property type="entry name" value="PDDEXK_1"/>
    <property type="match status" value="1"/>
</dbReference>
<evidence type="ECO:0000256" key="9">
    <source>
        <dbReference type="ARBA" id="ARBA00022842"/>
    </source>
</evidence>
<comment type="similarity">
    <text evidence="15">Belongs to the helicase family. UvrD subfamily.</text>
</comment>
<evidence type="ECO:0000256" key="12">
    <source>
        <dbReference type="ARBA" id="ARBA00023235"/>
    </source>
</evidence>
<evidence type="ECO:0000256" key="16">
    <source>
        <dbReference type="PROSITE-ProRule" id="PRU00560"/>
    </source>
</evidence>
<comment type="function">
    <text evidence="15">A helicase/nuclease that prepares dsDNA breaks (DSB) for recombinational DNA repair. Binds to DSBs and unwinds DNA via a highly rapid and processive ATP-dependent bidirectional helicase activity. Unwinds dsDNA until it encounters a Chi (crossover hotspot instigator) sequence from the 3' direction. Cuts ssDNA a few nucleotides 3' to the Chi site. The properties and activities of the enzyme are changed at Chi. The Chi-altered holoenzyme produces a long 3'-ssDNA overhang and facilitates RecA-binding to the ssDNA for homologous DNA recombination and repair. Holoenzyme degrades any linearized DNA that is unable to undergo homologous recombination. In the holoenzyme this subunit contributes ATPase, 3'-5' helicase, exonuclease activity and loads RecA onto ssDNA.</text>
</comment>
<sequence length="1140" mass="121978">MQIAADGPPPFDVCGPLPTGTTVLEASAGTGKTFTLAALATRFLAEGEARLDELMLVTFSRAATQELRERVRERVAAAERGLADPVAARAGDDPVLALLATGSEEEVQARRRRLTVALAGFDAATIATTHQFCQQVLTSLGVAGDTDPDAVLVDSIDDLVVEAVDDLYLRKYAAAGADRPAFPRRTALEVGMAAVYDGQARLEPTDAVPGSEASERYGLAGAVRREVEVRKRRQRLLGYDDLLTRLADALEHDAGGGGAAQARLRARYRVVMVDEFQDTDPVQWKILRLAFHGHATLVLIGDPKQAVYAFRGADVVTYLDAVHDATDRATLGLNWRTDEPLLQALDTLLRGAALGDEGIRVRPVRSAHPGSRLVSAPAPAPLRLRVVGRRGLPLVRNGVAQTSAVRELVTADLAADVVRLLSAPGRLRDGDAERDVQPGDLAVLVRTNSQGALVRDALRAAGVPAVLGGGPSVFSTSAARDWLVLLEALEQPHRAWRAHAAALTSLLGWTPEQLDAGGDGAADELGPVLRGWAQVLATRGMAALAETVFAVQHVPERLLVTTDGERILTDLRHVAQALHAAAQRGQLGLPALVEELRRRIADAATDTDEERTRRLESDAAAVQVVTIHRSKGLEFPIVYVPFGWDRWVPSTPDPLRLHDDDGERVLDVGGRSGPGWGRRRVRHAEEEAGEDLRLLYVALTRARSQAVLWWAPSSNTPSAALHRLLFGGFGPGDQPPDTVGVPTDAEAVGRLRERLHPAGANVSLEPAERVAEQPRWSPPRPLPASLKAASFDRALDTAWRRTSYSALTAAVHAGPAGHPLDKVGSEAEAPEKDDEPVVPPPDADTTAEHAHAEARLRAMPSPLAALPSGTAFGTLVHAVLERFDSTVPDLEAELRRLSAEQLAVRPVRGLDAATLAAALLPVVRTPLGPLAAGLRLADVHPGDRLPELDFELPLAGGDRPAAQVALGDVAALLRRRLPAHDVLAAYPALLDAPELRAQPLRGFLTGSIDSVLRVHGPAGPRFVVVDYKTNWLGGFGPDAPELSAWDYRPEAMAAAMCAAHYPLQALLYSVALHRFLRWRQPGYAPEAHLGGTLYLFLRGMCGPDTPVVDGQVCGVLGWQPSARLVTELSDLLDGGSEVQR</sequence>
<dbReference type="PANTHER" id="PTHR11070">
    <property type="entry name" value="UVRD / RECB / PCRA DNA HELICASE FAMILY MEMBER"/>
    <property type="match status" value="1"/>
</dbReference>
<feature type="binding site" evidence="15">
    <location>
        <position position="1009"/>
    </location>
    <ligand>
        <name>Mg(2+)</name>
        <dbReference type="ChEBI" id="CHEBI:18420"/>
    </ligand>
</feature>
<proteinExistence type="inferred from homology"/>
<evidence type="ECO:0000256" key="4">
    <source>
        <dbReference type="ARBA" id="ARBA00022763"/>
    </source>
</evidence>
<dbReference type="Proteomes" id="UP000800981">
    <property type="component" value="Unassembled WGS sequence"/>
</dbReference>
<evidence type="ECO:0000313" key="21">
    <source>
        <dbReference type="Proteomes" id="UP000800981"/>
    </source>
</evidence>
<keyword evidence="5 15" id="KW-0378">Hydrolase</keyword>
<dbReference type="InterPro" id="IPR027417">
    <property type="entry name" value="P-loop_NTPase"/>
</dbReference>
<dbReference type="PANTHER" id="PTHR11070:SF23">
    <property type="entry name" value="RECBCD ENZYME SUBUNIT RECB"/>
    <property type="match status" value="1"/>
</dbReference>